<evidence type="ECO:0000313" key="3">
    <source>
        <dbReference type="Proteomes" id="UP000826195"/>
    </source>
</evidence>
<protein>
    <submittedName>
        <fullName evidence="2">Uncharacterized protein</fullName>
    </submittedName>
</protein>
<dbReference type="AlphaFoldDB" id="A0AAV7HX24"/>
<proteinExistence type="predicted"/>
<sequence>MSLGNNKLNTTESSGLSSRSQKSRSEIGDGRCNTIDLYFDSAPKDPCSGFAVNVERNVTTIFCPLKGATNYPASANAFALSRTTMRYLIFTYNFYLLPSLLQSRGFASL</sequence>
<feature type="region of interest" description="Disordered" evidence="1">
    <location>
        <begin position="1"/>
        <end position="29"/>
    </location>
</feature>
<evidence type="ECO:0000256" key="1">
    <source>
        <dbReference type="SAM" id="MobiDB-lite"/>
    </source>
</evidence>
<dbReference type="Proteomes" id="UP000826195">
    <property type="component" value="Unassembled WGS sequence"/>
</dbReference>
<organism evidence="2 3">
    <name type="scientific">Cotesia glomerata</name>
    <name type="common">Lepidopteran parasitic wasp</name>
    <name type="synonym">Apanteles glomeratus</name>
    <dbReference type="NCBI Taxonomy" id="32391"/>
    <lineage>
        <taxon>Eukaryota</taxon>
        <taxon>Metazoa</taxon>
        <taxon>Ecdysozoa</taxon>
        <taxon>Arthropoda</taxon>
        <taxon>Hexapoda</taxon>
        <taxon>Insecta</taxon>
        <taxon>Pterygota</taxon>
        <taxon>Neoptera</taxon>
        <taxon>Endopterygota</taxon>
        <taxon>Hymenoptera</taxon>
        <taxon>Apocrita</taxon>
        <taxon>Ichneumonoidea</taxon>
        <taxon>Braconidae</taxon>
        <taxon>Microgastrinae</taxon>
        <taxon>Cotesia</taxon>
    </lineage>
</organism>
<reference evidence="2 3" key="1">
    <citation type="journal article" date="2021" name="J. Hered.">
        <title>A chromosome-level genome assembly of the parasitoid wasp, Cotesia glomerata (Hymenoptera: Braconidae).</title>
        <authorList>
            <person name="Pinto B.J."/>
            <person name="Weis J.J."/>
            <person name="Gamble T."/>
            <person name="Ode P.J."/>
            <person name="Paul R."/>
            <person name="Zaspel J.M."/>
        </authorList>
    </citation>
    <scope>NUCLEOTIDE SEQUENCE [LARGE SCALE GENOMIC DNA]</scope>
    <source>
        <strain evidence="2">CgM1</strain>
    </source>
</reference>
<evidence type="ECO:0000313" key="2">
    <source>
        <dbReference type="EMBL" id="KAH0539412.1"/>
    </source>
</evidence>
<comment type="caution">
    <text evidence="2">The sequence shown here is derived from an EMBL/GenBank/DDBJ whole genome shotgun (WGS) entry which is preliminary data.</text>
</comment>
<accession>A0AAV7HX24</accession>
<keyword evidence="3" id="KW-1185">Reference proteome</keyword>
<gene>
    <name evidence="2" type="ORF">KQX54_004623</name>
</gene>
<feature type="compositionally biased region" description="Polar residues" evidence="1">
    <location>
        <begin position="1"/>
        <end position="12"/>
    </location>
</feature>
<name>A0AAV7HX24_COTGL</name>
<dbReference type="EMBL" id="JAHXZJ010002609">
    <property type="protein sequence ID" value="KAH0539412.1"/>
    <property type="molecule type" value="Genomic_DNA"/>
</dbReference>